<name>A0A1G2G301_9BACT</name>
<dbReference type="AlphaFoldDB" id="A0A1G2G301"/>
<protein>
    <recommendedName>
        <fullName evidence="1">M23ase beta-sheet core domain-containing protein</fullName>
    </recommendedName>
</protein>
<dbReference type="CDD" id="cd12797">
    <property type="entry name" value="M23_peptidase"/>
    <property type="match status" value="1"/>
</dbReference>
<dbReference type="SUPFAM" id="SSF51261">
    <property type="entry name" value="Duplicated hybrid motif"/>
    <property type="match status" value="1"/>
</dbReference>
<organism evidence="2 3">
    <name type="scientific">Candidatus Ryanbacteria bacterium RIFCSPHIGHO2_01_FULL_48_27</name>
    <dbReference type="NCBI Taxonomy" id="1802115"/>
    <lineage>
        <taxon>Bacteria</taxon>
        <taxon>Candidatus Ryaniibacteriota</taxon>
    </lineage>
</organism>
<gene>
    <name evidence="2" type="ORF">A2756_04390</name>
</gene>
<dbReference type="STRING" id="1802115.A2756_04390"/>
<evidence type="ECO:0000259" key="1">
    <source>
        <dbReference type="Pfam" id="PF01551"/>
    </source>
</evidence>
<evidence type="ECO:0000313" key="3">
    <source>
        <dbReference type="Proteomes" id="UP000177785"/>
    </source>
</evidence>
<feature type="domain" description="M23ase beta-sheet core" evidence="1">
    <location>
        <begin position="45"/>
        <end position="114"/>
    </location>
</feature>
<dbReference type="InterPro" id="IPR016047">
    <property type="entry name" value="M23ase_b-sheet_dom"/>
</dbReference>
<dbReference type="EMBL" id="MHNL01000018">
    <property type="protein sequence ID" value="OGZ44639.1"/>
    <property type="molecule type" value="Genomic_DNA"/>
</dbReference>
<proteinExistence type="predicted"/>
<dbReference type="InterPro" id="IPR011055">
    <property type="entry name" value="Dup_hybrid_motif"/>
</dbReference>
<sequence length="906" mass="98592">MVPETSVKNTDGYTGSIWDIRSTVEGNVTDVERSCVVFNGTDDNVDERNCHHGFGNTVVIRGFDSLYYGFHHMVQGSIPSGIYLGATVSVGQKLGVMGNTGFVDGIHLHLSVWRVDPRLSDKEPAVEVKYKPSHPANFGSIDPFTLLTTPTRKLLFVSAPEAKIRRGPGTKYSVFAKALKYQGLVAFASVYAEDRTWYRIPQPCSSRSSCAGWIAQDGVTVHEVPTNFPYLLQLNGTYNGTIHADTIPITITSDPFKGSGGIGQEYLYLARVPSTKTTCACWYALAKPQYVDSLSAFAWMCGGDNTNGDWTNPPCSMSLLNGPNQTLLNFDGLFPADARVAGVTIYADPLPTLNDPLPPLVDPVDLAPPDLPPPPSEPVPIPPPTLAMTAVASTETSATLTVTVNTYGLVGMLHLAYGSSSLHKNAVVLPERQLSAYDGSQTITISLTDLACETMYYPTISVTRDAVSYEGTSLFFKTQTCTPDSLPYDDGTRVDSIDAPEGMIARFVDTFTTGALDTTRWPQQGGSRVCTTSTCKASDDGYAFSQSFTIDPAQPITLIRRVRLHGADPIMRFMVGSGGNPGNWGIFYGNGCMQLYRDHAAPESDCRARSEVSTSVSLPDRLWITERMEWDPVRGHITLYIDDLEQTSLTIDPLPAYLTDISVGIQAGGASSGQSQETDYLVVLQPEPNLTLTQNRTAQLPTKQTLFTDSFEEGSPQASLWSTVVSTTPVVMDDISYASVASHVVLAKLESVPITLTPAKSWEVSWRDQVAAAPGDKCTQYVEIVPNTGSTYAVAYQRGDYKPDDRCPVNPGDAVIGYVTKDRSCAPANRTDKFGYPNRIWKENLLTYDPSTQELIYTVDGIAVARMSAPNLADTTSITLRFHSGMEHPQSPNGQQFILDQVTVRE</sequence>
<dbReference type="Proteomes" id="UP000177785">
    <property type="component" value="Unassembled WGS sequence"/>
</dbReference>
<accession>A0A1G2G301</accession>
<comment type="caution">
    <text evidence="2">The sequence shown here is derived from an EMBL/GenBank/DDBJ whole genome shotgun (WGS) entry which is preliminary data.</text>
</comment>
<dbReference type="SUPFAM" id="SSF49899">
    <property type="entry name" value="Concanavalin A-like lectins/glucanases"/>
    <property type="match status" value="1"/>
</dbReference>
<reference evidence="2 3" key="1">
    <citation type="journal article" date="2016" name="Nat. Commun.">
        <title>Thousands of microbial genomes shed light on interconnected biogeochemical processes in an aquifer system.</title>
        <authorList>
            <person name="Anantharaman K."/>
            <person name="Brown C.T."/>
            <person name="Hug L.A."/>
            <person name="Sharon I."/>
            <person name="Castelle C.J."/>
            <person name="Probst A.J."/>
            <person name="Thomas B.C."/>
            <person name="Singh A."/>
            <person name="Wilkins M.J."/>
            <person name="Karaoz U."/>
            <person name="Brodie E.L."/>
            <person name="Williams K.H."/>
            <person name="Hubbard S.S."/>
            <person name="Banfield J.F."/>
        </authorList>
    </citation>
    <scope>NUCLEOTIDE SEQUENCE [LARGE SCALE GENOMIC DNA]</scope>
</reference>
<evidence type="ECO:0000313" key="2">
    <source>
        <dbReference type="EMBL" id="OGZ44639.1"/>
    </source>
</evidence>
<dbReference type="InterPro" id="IPR013320">
    <property type="entry name" value="ConA-like_dom_sf"/>
</dbReference>
<dbReference type="Pfam" id="PF01551">
    <property type="entry name" value="Peptidase_M23"/>
    <property type="match status" value="1"/>
</dbReference>
<dbReference type="Gene3D" id="2.70.70.10">
    <property type="entry name" value="Glucose Permease (Domain IIA)"/>
    <property type="match status" value="1"/>
</dbReference>